<evidence type="ECO:0000256" key="1">
    <source>
        <dbReference type="SAM" id="MobiDB-lite"/>
    </source>
</evidence>
<gene>
    <name evidence="3" type="primary">60</name>
    <name evidence="3" type="ORF">SEA_ALTADENA_60</name>
</gene>
<dbReference type="Proteomes" id="UP001304441">
    <property type="component" value="Segment"/>
</dbReference>
<dbReference type="SMART" id="SM00470">
    <property type="entry name" value="ParB"/>
    <property type="match status" value="1"/>
</dbReference>
<accession>A0AA96HVD6</accession>
<dbReference type="SUPFAM" id="SSF110849">
    <property type="entry name" value="ParB/Sulfiredoxin"/>
    <property type="match status" value="1"/>
</dbReference>
<evidence type="ECO:0000313" key="3">
    <source>
        <dbReference type="EMBL" id="WNO25882.1"/>
    </source>
</evidence>
<reference evidence="3 4" key="1">
    <citation type="submission" date="2023-08" db="EMBL/GenBank/DDBJ databases">
        <authorList>
            <person name="Beyer A.R."/>
            <person name="Cuttino I."/>
            <person name="Clifton D.R."/>
            <person name="Poitier J.S."/>
            <person name="White J."/>
            <person name="Ko C."/>
            <person name="Russell D.A."/>
            <person name="Jacobs-Sera D."/>
            <person name="Hatfull G.F."/>
        </authorList>
    </citation>
    <scope>NUCLEOTIDE SEQUENCE [LARGE SCALE GENOMIC DNA]</scope>
</reference>
<organism evidence="3 4">
    <name type="scientific">Arthrobacter phage Altadena</name>
    <dbReference type="NCBI Taxonomy" id="3059064"/>
    <lineage>
        <taxon>Viruses</taxon>
        <taxon>Duplodnaviria</taxon>
        <taxon>Heunggongvirae</taxon>
        <taxon>Uroviricota</taxon>
        <taxon>Caudoviricetes</taxon>
        <taxon>Berryhillviridae</taxon>
        <taxon>Altadenavirus</taxon>
        <taxon>Altadenavirus altadena</taxon>
    </lineage>
</organism>
<feature type="compositionally biased region" description="Basic and acidic residues" evidence="1">
    <location>
        <begin position="183"/>
        <end position="195"/>
    </location>
</feature>
<feature type="domain" description="ParB-like N-terminal" evidence="2">
    <location>
        <begin position="14"/>
        <end position="97"/>
    </location>
</feature>
<proteinExistence type="predicted"/>
<name>A0AA96HVD6_9CAUD</name>
<dbReference type="InterPro" id="IPR036086">
    <property type="entry name" value="ParB/Sulfiredoxin_sf"/>
</dbReference>
<feature type="compositionally biased region" description="Low complexity" evidence="1">
    <location>
        <begin position="160"/>
        <end position="169"/>
    </location>
</feature>
<protein>
    <submittedName>
        <fullName evidence="3">ParB-like nuclease domain protein</fullName>
    </submittedName>
</protein>
<evidence type="ECO:0000313" key="4">
    <source>
        <dbReference type="Proteomes" id="UP001304441"/>
    </source>
</evidence>
<dbReference type="InterPro" id="IPR003115">
    <property type="entry name" value="ParB_N"/>
</dbReference>
<feature type="region of interest" description="Disordered" evidence="1">
    <location>
        <begin position="153"/>
        <end position="195"/>
    </location>
</feature>
<sequence>MTAAAALRHRGETVRRPLSGLTQFPGNARQGDVEAIRKSLRKFGQFAPIVVQASTDYIIAGNHTAQGAELEGWTEIDAYVIEVSDEEALAINVAANKLPELGGFDPEALLRQLEEIRDIDEELLIATGISDDELEDMIVALEPDAEILPPAPSRAEEAAAARPAAPAASEDVDDAYGAPTAERASDRREKFDPNGERRNAARRLMVLDLPVEVFLWTSERLEELCEANDVQTNTEMILSLIAEASGTEAPALTEEAGE</sequence>
<evidence type="ECO:0000259" key="2">
    <source>
        <dbReference type="SMART" id="SM00470"/>
    </source>
</evidence>
<dbReference type="Pfam" id="PF02195">
    <property type="entry name" value="ParB_N"/>
    <property type="match status" value="1"/>
</dbReference>
<dbReference type="Gene3D" id="3.90.1530.10">
    <property type="entry name" value="Conserved hypothetical protein from pyrococcus furiosus pfu- 392566-001, ParB domain"/>
    <property type="match status" value="1"/>
</dbReference>
<keyword evidence="4" id="KW-1185">Reference proteome</keyword>
<dbReference type="EMBL" id="OR521058">
    <property type="protein sequence ID" value="WNO25882.1"/>
    <property type="molecule type" value="Genomic_DNA"/>
</dbReference>